<dbReference type="Proteomes" id="UP001159363">
    <property type="component" value="Chromosome 1"/>
</dbReference>
<sequence length="103" mass="11820">MECVLIRFRSAENLLTANNIRLGYVVRHVIKKEKLPEADIIEQTYELVCSSEDSKALLSSFSREGRFDHLWLHILKAHSFSAKSCLLKFEEMLVLSHGNATLE</sequence>
<evidence type="ECO:0008006" key="3">
    <source>
        <dbReference type="Google" id="ProtNLM"/>
    </source>
</evidence>
<comment type="caution">
    <text evidence="1">The sequence shown here is derived from an EMBL/GenBank/DDBJ whole genome shotgun (WGS) entry which is preliminary data.</text>
</comment>
<name>A0ABQ9IJE9_9NEOP</name>
<proteinExistence type="predicted"/>
<keyword evidence="2" id="KW-1185">Reference proteome</keyword>
<evidence type="ECO:0000313" key="2">
    <source>
        <dbReference type="Proteomes" id="UP001159363"/>
    </source>
</evidence>
<protein>
    <recommendedName>
        <fullName evidence="3">Pentatricopeptide repeat-containing protein</fullName>
    </recommendedName>
</protein>
<reference evidence="1 2" key="1">
    <citation type="submission" date="2023-02" db="EMBL/GenBank/DDBJ databases">
        <title>LHISI_Scaffold_Assembly.</title>
        <authorList>
            <person name="Stuart O.P."/>
            <person name="Cleave R."/>
            <person name="Magrath M.J.L."/>
            <person name="Mikheyev A.S."/>
        </authorList>
    </citation>
    <scope>NUCLEOTIDE SEQUENCE [LARGE SCALE GENOMIC DNA]</scope>
    <source>
        <strain evidence="1">Daus_M_001</strain>
        <tissue evidence="1">Leg muscle</tissue>
    </source>
</reference>
<gene>
    <name evidence="1" type="ORF">PR048_001678</name>
</gene>
<evidence type="ECO:0000313" key="1">
    <source>
        <dbReference type="EMBL" id="KAJ8896334.1"/>
    </source>
</evidence>
<accession>A0ABQ9IJE9</accession>
<dbReference type="EMBL" id="JARBHB010000001">
    <property type="protein sequence ID" value="KAJ8896334.1"/>
    <property type="molecule type" value="Genomic_DNA"/>
</dbReference>
<organism evidence="1 2">
    <name type="scientific">Dryococelus australis</name>
    <dbReference type="NCBI Taxonomy" id="614101"/>
    <lineage>
        <taxon>Eukaryota</taxon>
        <taxon>Metazoa</taxon>
        <taxon>Ecdysozoa</taxon>
        <taxon>Arthropoda</taxon>
        <taxon>Hexapoda</taxon>
        <taxon>Insecta</taxon>
        <taxon>Pterygota</taxon>
        <taxon>Neoptera</taxon>
        <taxon>Polyneoptera</taxon>
        <taxon>Phasmatodea</taxon>
        <taxon>Verophasmatodea</taxon>
        <taxon>Anareolatae</taxon>
        <taxon>Phasmatidae</taxon>
        <taxon>Eurycanthinae</taxon>
        <taxon>Dryococelus</taxon>
    </lineage>
</organism>